<protein>
    <submittedName>
        <fullName evidence="3">Glycosyl transferase</fullName>
    </submittedName>
</protein>
<dbReference type="GO" id="GO:0016740">
    <property type="term" value="F:transferase activity"/>
    <property type="evidence" value="ECO:0007669"/>
    <property type="project" value="UniProtKB-KW"/>
</dbReference>
<dbReference type="Proteomes" id="UP001055149">
    <property type="component" value="Unassembled WGS sequence"/>
</dbReference>
<organism evidence="3 4">
    <name type="scientific">Ligilactobacillus pabuli</name>
    <dbReference type="NCBI Taxonomy" id="2886039"/>
    <lineage>
        <taxon>Bacteria</taxon>
        <taxon>Bacillati</taxon>
        <taxon>Bacillota</taxon>
        <taxon>Bacilli</taxon>
        <taxon>Lactobacillales</taxon>
        <taxon>Lactobacillaceae</taxon>
        <taxon>Ligilactobacillus</taxon>
    </lineage>
</organism>
<keyword evidence="3" id="KW-0808">Transferase</keyword>
<gene>
    <name evidence="3" type="primary">rfaG_3</name>
    <name evidence="3" type="ORF">LPAF129_07050</name>
</gene>
<keyword evidence="1" id="KW-1133">Transmembrane helix</keyword>
<evidence type="ECO:0000256" key="1">
    <source>
        <dbReference type="SAM" id="Phobius"/>
    </source>
</evidence>
<dbReference type="Pfam" id="PF00535">
    <property type="entry name" value="Glycos_transf_2"/>
    <property type="match status" value="1"/>
</dbReference>
<evidence type="ECO:0000313" key="4">
    <source>
        <dbReference type="Proteomes" id="UP001055149"/>
    </source>
</evidence>
<keyword evidence="4" id="KW-1185">Reference proteome</keyword>
<dbReference type="InterPro" id="IPR001173">
    <property type="entry name" value="Glyco_trans_2-like"/>
</dbReference>
<sequence length="310" mass="35270">MSKLISLVVPCFNEEETIPLFFKTVEEVKPSLRGYKIEYLFVNDGSKDQTLTVLRQLHAKYEQSVHYVSFSRNFGKEAALYAGLQAAKGDYVAVMDADLQDPPEQLVEMLAGIEDEGYDIVGTRRVDRKGEPVIRSFFSNMFYNVINKMSDTQFLNGVRDFRLMTRQVVDAILQMSEYNRFSKGLFSWVGFNTKYLEYSNVDRVAGETSWSFWGLFKYSLEGIINFSETPLALASYTGLFSCLGSIIAIIFIVFRKLIYGGSVNGWASLISIVLFIGGLQLFCLGIVGRYIGNIYLEVKNRPLYIIQEKK</sequence>
<dbReference type="InterPro" id="IPR029044">
    <property type="entry name" value="Nucleotide-diphossugar_trans"/>
</dbReference>
<keyword evidence="1" id="KW-0812">Transmembrane</keyword>
<dbReference type="RefSeq" id="WP_244054794.1">
    <property type="nucleotide sequence ID" value="NZ_BQXH01000005.1"/>
</dbReference>
<dbReference type="InterPro" id="IPR050256">
    <property type="entry name" value="Glycosyltransferase_2"/>
</dbReference>
<feature type="transmembrane region" description="Helical" evidence="1">
    <location>
        <begin position="233"/>
        <end position="254"/>
    </location>
</feature>
<evidence type="ECO:0000313" key="3">
    <source>
        <dbReference type="EMBL" id="GKS81020.1"/>
    </source>
</evidence>
<name>A0ABQ5JG79_9LACO</name>
<proteinExistence type="predicted"/>
<dbReference type="PANTHER" id="PTHR48090">
    <property type="entry name" value="UNDECAPRENYL-PHOSPHATE 4-DEOXY-4-FORMAMIDO-L-ARABINOSE TRANSFERASE-RELATED"/>
    <property type="match status" value="1"/>
</dbReference>
<dbReference type="Gene3D" id="3.90.550.10">
    <property type="entry name" value="Spore Coat Polysaccharide Biosynthesis Protein SpsA, Chain A"/>
    <property type="match status" value="1"/>
</dbReference>
<dbReference type="SUPFAM" id="SSF53448">
    <property type="entry name" value="Nucleotide-diphospho-sugar transferases"/>
    <property type="match status" value="1"/>
</dbReference>
<evidence type="ECO:0000259" key="2">
    <source>
        <dbReference type="Pfam" id="PF00535"/>
    </source>
</evidence>
<reference evidence="3" key="1">
    <citation type="journal article" date="2022" name="Int. J. Syst. Evol. Microbiol.">
        <title>A novel species of lactic acid bacteria, Ligilactobacillus pabuli sp. nov., isolated from alfalfa silage.</title>
        <authorList>
            <person name="Tohno M."/>
            <person name="Tanizawa Y."/>
            <person name="Sawada H."/>
            <person name="Sakamoto M."/>
            <person name="Ohkuma M."/>
            <person name="Kobayashi H."/>
        </authorList>
    </citation>
    <scope>NUCLEOTIDE SEQUENCE</scope>
    <source>
        <strain evidence="3">AF129</strain>
    </source>
</reference>
<comment type="caution">
    <text evidence="3">The sequence shown here is derived from an EMBL/GenBank/DDBJ whole genome shotgun (WGS) entry which is preliminary data.</text>
</comment>
<dbReference type="EMBL" id="BQXH01000005">
    <property type="protein sequence ID" value="GKS81020.1"/>
    <property type="molecule type" value="Genomic_DNA"/>
</dbReference>
<dbReference type="PANTHER" id="PTHR48090:SF8">
    <property type="entry name" value="GLYCOSYLTRANSFERASE CSBB-RELATED"/>
    <property type="match status" value="1"/>
</dbReference>
<accession>A0ABQ5JG79</accession>
<dbReference type="CDD" id="cd04187">
    <property type="entry name" value="DPM1_like_bac"/>
    <property type="match status" value="1"/>
</dbReference>
<feature type="transmembrane region" description="Helical" evidence="1">
    <location>
        <begin position="266"/>
        <end position="291"/>
    </location>
</feature>
<feature type="domain" description="Glycosyltransferase 2-like" evidence="2">
    <location>
        <begin position="6"/>
        <end position="171"/>
    </location>
</feature>
<keyword evidence="1" id="KW-0472">Membrane</keyword>